<sequence>MVNSFLITWNSTNQPIFIYRPTARIWVTYDPITTIGAPTIRRRSTSTVIVNGVIYIFGGRAQIDTGSPTFICFNDLFTYDTILSRWGKINAANVPTPRSHSAAVLLPDGRILYIGGISQTSPGEPGMPIDMKEIQVFDTASSSWSSKQAVFESSFIQPRAGHTANLAPDNKSIIIIGGTSSYVLNETTAKPVMVLLDISKEPYTYSELNERHQRNRPIGRDQCAHLHTGYEFTMHNLDKQFQLIGIILSYVLKRSKKWKWDWNYFLTPRIPRQTCFLFVESLIVIEA</sequence>
<evidence type="ECO:0000313" key="2">
    <source>
        <dbReference type="Proteomes" id="UP000789366"/>
    </source>
</evidence>
<gene>
    <name evidence="1" type="ORF">SPELUC_LOCUS8298</name>
</gene>
<name>A0ACA9N409_9GLOM</name>
<accession>A0ACA9N409</accession>
<dbReference type="EMBL" id="CAJVPW010012208">
    <property type="protein sequence ID" value="CAG8633267.1"/>
    <property type="molecule type" value="Genomic_DNA"/>
</dbReference>
<organism evidence="1 2">
    <name type="scientific">Cetraspora pellucida</name>
    <dbReference type="NCBI Taxonomy" id="1433469"/>
    <lineage>
        <taxon>Eukaryota</taxon>
        <taxon>Fungi</taxon>
        <taxon>Fungi incertae sedis</taxon>
        <taxon>Mucoromycota</taxon>
        <taxon>Glomeromycotina</taxon>
        <taxon>Glomeromycetes</taxon>
        <taxon>Diversisporales</taxon>
        <taxon>Gigasporaceae</taxon>
        <taxon>Cetraspora</taxon>
    </lineage>
</organism>
<keyword evidence="2" id="KW-1185">Reference proteome</keyword>
<comment type="caution">
    <text evidence="1">The sequence shown here is derived from an EMBL/GenBank/DDBJ whole genome shotgun (WGS) entry which is preliminary data.</text>
</comment>
<evidence type="ECO:0000313" key="1">
    <source>
        <dbReference type="EMBL" id="CAG8633267.1"/>
    </source>
</evidence>
<feature type="non-terminal residue" evidence="1">
    <location>
        <position position="287"/>
    </location>
</feature>
<reference evidence="1" key="1">
    <citation type="submission" date="2021-06" db="EMBL/GenBank/DDBJ databases">
        <authorList>
            <person name="Kallberg Y."/>
            <person name="Tangrot J."/>
            <person name="Rosling A."/>
        </authorList>
    </citation>
    <scope>NUCLEOTIDE SEQUENCE</scope>
    <source>
        <strain evidence="1">28 12/20/2015</strain>
    </source>
</reference>
<proteinExistence type="predicted"/>
<dbReference type="Proteomes" id="UP000789366">
    <property type="component" value="Unassembled WGS sequence"/>
</dbReference>
<protein>
    <submittedName>
        <fullName evidence="1">13356_t:CDS:1</fullName>
    </submittedName>
</protein>